<dbReference type="RefSeq" id="WP_084422807.1">
    <property type="nucleotide sequence ID" value="NZ_LWSK01000086.1"/>
</dbReference>
<dbReference type="EMBL" id="VRLW01000001">
    <property type="protein sequence ID" value="KAA1261884.1"/>
    <property type="molecule type" value="Genomic_DNA"/>
</dbReference>
<accession>A0A5B1CRK3</accession>
<evidence type="ECO:0000313" key="2">
    <source>
        <dbReference type="Proteomes" id="UP000322699"/>
    </source>
</evidence>
<protein>
    <submittedName>
        <fullName evidence="1">tRNA(fMet)-specific endonuclease VapC</fullName>
        <ecNumber evidence="1">3.1.-.-</ecNumber>
    </submittedName>
</protein>
<dbReference type="AlphaFoldDB" id="A0A5B1CRK3"/>
<dbReference type="GO" id="GO:0004519">
    <property type="term" value="F:endonuclease activity"/>
    <property type="evidence" value="ECO:0007669"/>
    <property type="project" value="UniProtKB-KW"/>
</dbReference>
<dbReference type="SUPFAM" id="SSF88723">
    <property type="entry name" value="PIN domain-like"/>
    <property type="match status" value="1"/>
</dbReference>
<comment type="caution">
    <text evidence="1">The sequence shown here is derived from an EMBL/GenBank/DDBJ whole genome shotgun (WGS) entry which is preliminary data.</text>
</comment>
<proteinExistence type="predicted"/>
<organism evidence="1 2">
    <name type="scientific">Rubripirellula obstinata</name>
    <dbReference type="NCBI Taxonomy" id="406547"/>
    <lineage>
        <taxon>Bacteria</taxon>
        <taxon>Pseudomonadati</taxon>
        <taxon>Planctomycetota</taxon>
        <taxon>Planctomycetia</taxon>
        <taxon>Pirellulales</taxon>
        <taxon>Pirellulaceae</taxon>
        <taxon>Rubripirellula</taxon>
    </lineage>
</organism>
<evidence type="ECO:0000313" key="1">
    <source>
        <dbReference type="EMBL" id="KAA1261884.1"/>
    </source>
</evidence>
<dbReference type="CDD" id="cd09881">
    <property type="entry name" value="PIN_VapC4-5_FitB-like"/>
    <property type="match status" value="1"/>
</dbReference>
<dbReference type="Gene3D" id="3.40.50.1010">
    <property type="entry name" value="5'-nuclease"/>
    <property type="match status" value="1"/>
</dbReference>
<dbReference type="EC" id="3.1.-.-" evidence="1"/>
<dbReference type="Proteomes" id="UP000322699">
    <property type="component" value="Unassembled WGS sequence"/>
</dbReference>
<keyword evidence="1" id="KW-0378">Hydrolase</keyword>
<dbReference type="GO" id="GO:0016787">
    <property type="term" value="F:hydrolase activity"/>
    <property type="evidence" value="ECO:0007669"/>
    <property type="project" value="UniProtKB-KW"/>
</dbReference>
<reference evidence="1 2" key="1">
    <citation type="submission" date="2019-08" db="EMBL/GenBank/DDBJ databases">
        <title>Deep-cultivation of Planctomycetes and their phenomic and genomic characterization uncovers novel biology.</title>
        <authorList>
            <person name="Wiegand S."/>
            <person name="Jogler M."/>
            <person name="Boedeker C."/>
            <person name="Pinto D."/>
            <person name="Vollmers J."/>
            <person name="Rivas-Marin E."/>
            <person name="Kohn T."/>
            <person name="Peeters S.H."/>
            <person name="Heuer A."/>
            <person name="Rast P."/>
            <person name="Oberbeckmann S."/>
            <person name="Bunk B."/>
            <person name="Jeske O."/>
            <person name="Meyerdierks A."/>
            <person name="Storesund J.E."/>
            <person name="Kallscheuer N."/>
            <person name="Luecker S."/>
            <person name="Lage O.M."/>
            <person name="Pohl T."/>
            <person name="Merkel B.J."/>
            <person name="Hornburger P."/>
            <person name="Mueller R.-W."/>
            <person name="Bruemmer F."/>
            <person name="Labrenz M."/>
            <person name="Spormann A.M."/>
            <person name="Op Den Camp H."/>
            <person name="Overmann J."/>
            <person name="Amann R."/>
            <person name="Jetten M.S.M."/>
            <person name="Mascher T."/>
            <person name="Medema M.H."/>
            <person name="Devos D.P."/>
            <person name="Kaster A.-K."/>
            <person name="Ovreas L."/>
            <person name="Rohde M."/>
            <person name="Galperin M.Y."/>
            <person name="Jogler C."/>
        </authorList>
    </citation>
    <scope>NUCLEOTIDE SEQUENCE [LARGE SCALE GENOMIC DNA]</scope>
    <source>
        <strain evidence="1 2">LF1</strain>
    </source>
</reference>
<keyword evidence="1" id="KW-0540">Nuclease</keyword>
<dbReference type="InterPro" id="IPR029060">
    <property type="entry name" value="PIN-like_dom_sf"/>
</dbReference>
<sequence>MEPYRRLAALTETFQSIGLLKYDQAAADEFMRLRNAKVRIGTMDLRIASIALVNQMTVVTRNSVDFEQVPELKIEDWTEARQS</sequence>
<gene>
    <name evidence="1" type="primary">vapC_2</name>
    <name evidence="1" type="ORF">LF1_44450</name>
</gene>
<name>A0A5B1CRK3_9BACT</name>
<keyword evidence="2" id="KW-1185">Reference proteome</keyword>
<dbReference type="OrthoDB" id="287714at2"/>
<keyword evidence="1" id="KW-0255">Endonuclease</keyword>